<dbReference type="OrthoDB" id="16597at10239"/>
<dbReference type="GeneID" id="40079883"/>
<sequence>MTKESNVFLDEKGFFETIIEALEEGFSGWYCDFHSEVFNYGVNADIKDLEEYGVFNAIGEIQEWEEANFGGVMTDLGNASAVADMLYYIKGHEFLYETLEFNFILDSVAEELDKEEPLWNKDLWNEVATEKVNKAIVKRLKEEYKNVFC</sequence>
<dbReference type="Proteomes" id="UP000000699">
    <property type="component" value="Segment"/>
</dbReference>
<evidence type="ECO:0000313" key="2">
    <source>
        <dbReference type="Proteomes" id="UP000000699"/>
    </source>
</evidence>
<reference evidence="1 2" key="1">
    <citation type="journal article" date="2012" name="J. Virol.">
        <title>Complete Genome Sequence of Enterococcal Bacteriophage SAP6.</title>
        <authorList>
            <person name="Lee Y.D."/>
            <person name="Park J.H."/>
        </authorList>
    </citation>
    <scope>NUCLEOTIDE SEQUENCE [LARGE SCALE GENOMIC DNA]</scope>
</reference>
<dbReference type="KEGG" id="vg:40079883"/>
<evidence type="ECO:0000313" key="1">
    <source>
        <dbReference type="EMBL" id="AEM24750.1"/>
    </source>
</evidence>
<dbReference type="EMBL" id="JF731128">
    <property type="protein sequence ID" value="AEM24750.1"/>
    <property type="molecule type" value="Genomic_DNA"/>
</dbReference>
<keyword evidence="2" id="KW-1185">Reference proteome</keyword>
<organism evidence="1 2">
    <name type="scientific">Enterococcus phage SAP6</name>
    <dbReference type="NCBI Taxonomy" id="1073766"/>
    <lineage>
        <taxon>Viruses</taxon>
        <taxon>Duplodnaviria</taxon>
        <taxon>Heunggongvirae</taxon>
        <taxon>Uroviricota</taxon>
        <taxon>Caudoviricetes</taxon>
        <taxon>Saphexavirus</taxon>
        <taxon>Saphexavirus SAP6</taxon>
    </lineage>
</organism>
<dbReference type="RefSeq" id="YP_009603994.1">
    <property type="nucleotide sequence ID" value="NC_041960.1"/>
</dbReference>
<name>G1C4W9_9CAUD</name>
<protein>
    <submittedName>
        <fullName evidence="1">Uncharacterized protein</fullName>
    </submittedName>
</protein>
<accession>G1C4W9</accession>
<proteinExistence type="predicted"/>